<dbReference type="PaxDb" id="5507-FOXG_01586P0"/>
<evidence type="ECO:0000313" key="7">
    <source>
        <dbReference type="EMBL" id="EGU80357.1"/>
    </source>
</evidence>
<keyword evidence="2" id="KW-0479">Metal-binding</keyword>
<dbReference type="InterPro" id="IPR013154">
    <property type="entry name" value="ADH-like_N"/>
</dbReference>
<dbReference type="GO" id="GO:0006107">
    <property type="term" value="P:oxaloacetate metabolic process"/>
    <property type="evidence" value="ECO:0007669"/>
    <property type="project" value="UniProtKB-ARBA"/>
</dbReference>
<reference evidence="7" key="1">
    <citation type="journal article" date="2012" name="Mol. Plant Microbe Interact.">
        <title>A highly conserved effector in Fusarium oxysporum is required for full virulence on Arabidopsis.</title>
        <authorList>
            <person name="Thatcher L.F."/>
            <person name="Gardiner D.M."/>
            <person name="Kazan K."/>
            <person name="Manners J."/>
        </authorList>
    </citation>
    <scope>NUCLEOTIDE SEQUENCE [LARGE SCALE GENOMIC DNA]</scope>
    <source>
        <strain evidence="7">Fo5176</strain>
    </source>
</reference>
<dbReference type="STRING" id="660025.F9FRX3"/>
<dbReference type="SUPFAM" id="SSF51735">
    <property type="entry name" value="NAD(P)-binding Rossmann-fold domains"/>
    <property type="match status" value="1"/>
</dbReference>
<dbReference type="OrthoDB" id="411064at2759"/>
<evidence type="ECO:0000256" key="2">
    <source>
        <dbReference type="ARBA" id="ARBA00022723"/>
    </source>
</evidence>
<evidence type="ECO:0008006" key="8">
    <source>
        <dbReference type="Google" id="ProtNLM"/>
    </source>
</evidence>
<dbReference type="InterPro" id="IPR036291">
    <property type="entry name" value="NAD(P)-bd_dom_sf"/>
</dbReference>
<organism evidence="7">
    <name type="scientific">Fusarium oxysporum (strain Fo5176)</name>
    <name type="common">Fusarium vascular wilt</name>
    <dbReference type="NCBI Taxonomy" id="660025"/>
    <lineage>
        <taxon>Eukaryota</taxon>
        <taxon>Fungi</taxon>
        <taxon>Dikarya</taxon>
        <taxon>Ascomycota</taxon>
        <taxon>Pezizomycotina</taxon>
        <taxon>Sordariomycetes</taxon>
        <taxon>Hypocreomycetidae</taxon>
        <taxon>Hypocreales</taxon>
        <taxon>Nectriaceae</taxon>
        <taxon>Fusarium</taxon>
        <taxon>Fusarium oxysporum species complex</taxon>
    </lineage>
</organism>
<dbReference type="InterPro" id="IPR036663">
    <property type="entry name" value="Fumarylacetoacetase_C_sf"/>
</dbReference>
<dbReference type="InterPro" id="IPR013149">
    <property type="entry name" value="ADH-like_C"/>
</dbReference>
<dbReference type="Gene3D" id="3.90.180.10">
    <property type="entry name" value="Medium-chain alcohol dehydrogenases, catalytic domain"/>
    <property type="match status" value="2"/>
</dbReference>
<dbReference type="SUPFAM" id="SSF56529">
    <property type="entry name" value="FAH"/>
    <property type="match status" value="1"/>
</dbReference>
<protein>
    <recommendedName>
        <fullName evidence="8">Enoyl reductase (ER) domain-containing protein</fullName>
    </recommendedName>
</protein>
<dbReference type="InterPro" id="IPR011234">
    <property type="entry name" value="Fumarylacetoacetase-like_C"/>
</dbReference>
<gene>
    <name evidence="7" type="ORF">FOXB_09154</name>
</gene>
<evidence type="ECO:0000256" key="1">
    <source>
        <dbReference type="ARBA" id="ARBA00010211"/>
    </source>
</evidence>
<dbReference type="Gene3D" id="3.90.850.10">
    <property type="entry name" value="Fumarylacetoacetase-like, C-terminal domain"/>
    <property type="match status" value="1"/>
</dbReference>
<dbReference type="FunFam" id="3.90.850.10:FF:000002">
    <property type="entry name" value="2-hydroxyhepta-2,4-diene-1,7-dioate isomerase"/>
    <property type="match status" value="1"/>
</dbReference>
<evidence type="ECO:0000256" key="3">
    <source>
        <dbReference type="SAM" id="MobiDB-lite"/>
    </source>
</evidence>
<dbReference type="SUPFAM" id="SSF50129">
    <property type="entry name" value="GroES-like"/>
    <property type="match status" value="1"/>
</dbReference>
<dbReference type="Pfam" id="PF01557">
    <property type="entry name" value="FAA_hydrolase"/>
    <property type="match status" value="1"/>
</dbReference>
<dbReference type="GO" id="GO:0046872">
    <property type="term" value="F:metal ion binding"/>
    <property type="evidence" value="ECO:0007669"/>
    <property type="project" value="UniProtKB-KW"/>
</dbReference>
<dbReference type="GO" id="GO:0018773">
    <property type="term" value="F:acetylpyruvate hydrolase activity"/>
    <property type="evidence" value="ECO:0007669"/>
    <property type="project" value="TreeGrafter"/>
</dbReference>
<proteinExistence type="inferred from homology"/>
<feature type="domain" description="Alcohol dehydrogenase-like N-terminal" evidence="6">
    <location>
        <begin position="443"/>
        <end position="539"/>
    </location>
</feature>
<dbReference type="EMBL" id="AFQF01002542">
    <property type="protein sequence ID" value="EGU80357.1"/>
    <property type="molecule type" value="Genomic_DNA"/>
</dbReference>
<dbReference type="AlphaFoldDB" id="F9FRX3"/>
<dbReference type="PANTHER" id="PTHR11820">
    <property type="entry name" value="ACYLPYRUVASE"/>
    <property type="match status" value="1"/>
</dbReference>
<feature type="region of interest" description="Disordered" evidence="3">
    <location>
        <begin position="28"/>
        <end position="47"/>
    </location>
</feature>
<comment type="similarity">
    <text evidence="1">Belongs to the FAH family.</text>
</comment>
<dbReference type="Gene3D" id="3.40.50.720">
    <property type="entry name" value="NAD(P)-binding Rossmann-like Domain"/>
    <property type="match status" value="1"/>
</dbReference>
<sequence>MQVVCLCCRVPSSDIVMYVLDFPVVPSGASTRTDSSPASPRRDPSSRTLLHGHQHAEAGLNTCPFNVARLKSAIYKEPKASISWFLSSFVLILSTSPTTSYAEDIMASSALQRLVRFVPRSSPSKILIGQPADKDIDVGAALRKGQEVAVNVWSGSSVLSPGSSTGTTETIDRVLSPLAQNEIGTIRCVGLNYRKHAAECGLDPPAIPVIFMKPATTIVDPWPARGTIPKLSQVDESGDYEAELAVVIGKTAKNVSEAEALDYVLGYTAANDVSSRTQQLNQSQWSFSKSFDGACPLGPTLVLKSLITDPTKLHMRGLKNGEVYQESGTDDLIFSVPKIISWLSQGTTLPPGTVIVTGTPAGVGMGRTPKDALRHGDEFAVEILPHIGTLTNIFEDEKSGFMTKILGNMSAHVTVPQTMKALRLVEFHKNYTLLHDVPVPKPKPDEVLIRVAAAGFCHTDLMVYHGITQVSLPFIGSHEPAGTIVGLGSDVPEIWHIGDRVGVTNFMDPCQGCNGCKWAMQSLGSLDPRFCDNRTMCGIIGIGGLGILGIQFAKARGYRVMAIDNHEVGLKLASGVPSHLQPDLILKLDDPETIQKISDFTDGIGLKATIVCTSDDAANDWAAQRLQPRGVLVAAGFPEHGLKFDPMNLILREIFVKGTVHGSMDETREMMEFVVQHGIRSHLTLLTMEEAEDIAAKSEAHAFTGRPVVKIGMH</sequence>
<dbReference type="PANTHER" id="PTHR11820:SF7">
    <property type="entry name" value="ACYLPYRUVASE FAHD1, MITOCHONDRIAL"/>
    <property type="match status" value="1"/>
</dbReference>
<accession>F9FRX3</accession>
<evidence type="ECO:0000259" key="5">
    <source>
        <dbReference type="Pfam" id="PF01557"/>
    </source>
</evidence>
<comment type="caution">
    <text evidence="7">The sequence shown here is derived from an EMBL/GenBank/DDBJ whole genome shotgun (WGS) entry which is preliminary data.</text>
</comment>
<name>F9FRX3_FUSOF</name>
<feature type="domain" description="Fumarylacetoacetase-like C-terminal" evidence="5">
    <location>
        <begin position="185"/>
        <end position="392"/>
    </location>
</feature>
<dbReference type="Pfam" id="PF08240">
    <property type="entry name" value="ADH_N"/>
    <property type="match status" value="1"/>
</dbReference>
<evidence type="ECO:0000259" key="6">
    <source>
        <dbReference type="Pfam" id="PF08240"/>
    </source>
</evidence>
<dbReference type="GO" id="GO:0050163">
    <property type="term" value="F:oxaloacetate tautomerase activity"/>
    <property type="evidence" value="ECO:0007669"/>
    <property type="project" value="UniProtKB-ARBA"/>
</dbReference>
<evidence type="ECO:0000259" key="4">
    <source>
        <dbReference type="Pfam" id="PF00107"/>
    </source>
</evidence>
<dbReference type="InterPro" id="IPR011032">
    <property type="entry name" value="GroES-like_sf"/>
</dbReference>
<feature type="domain" description="Alcohol dehydrogenase-like C-terminal" evidence="4">
    <location>
        <begin position="544"/>
        <end position="675"/>
    </location>
</feature>
<dbReference type="Pfam" id="PF00107">
    <property type="entry name" value="ADH_zinc_N"/>
    <property type="match status" value="1"/>
</dbReference>
<feature type="compositionally biased region" description="Low complexity" evidence="3">
    <location>
        <begin position="29"/>
        <end position="39"/>
    </location>
</feature>